<dbReference type="Gene3D" id="3.40.50.2000">
    <property type="entry name" value="Glycogen Phosphorylase B"/>
    <property type="match status" value="1"/>
</dbReference>
<evidence type="ECO:0000256" key="1">
    <source>
        <dbReference type="ARBA" id="ARBA00022679"/>
    </source>
</evidence>
<comment type="caution">
    <text evidence="2">The sequence shown here is derived from an EMBL/GenBank/DDBJ whole genome shotgun (WGS) entry which is preliminary data.</text>
</comment>
<organism evidence="2 3">
    <name type="scientific">Parasponia andersonii</name>
    <name type="common">Sponia andersonii</name>
    <dbReference type="NCBI Taxonomy" id="3476"/>
    <lineage>
        <taxon>Eukaryota</taxon>
        <taxon>Viridiplantae</taxon>
        <taxon>Streptophyta</taxon>
        <taxon>Embryophyta</taxon>
        <taxon>Tracheophyta</taxon>
        <taxon>Spermatophyta</taxon>
        <taxon>Magnoliopsida</taxon>
        <taxon>eudicotyledons</taxon>
        <taxon>Gunneridae</taxon>
        <taxon>Pentapetalae</taxon>
        <taxon>rosids</taxon>
        <taxon>fabids</taxon>
        <taxon>Rosales</taxon>
        <taxon>Cannabaceae</taxon>
        <taxon>Parasponia</taxon>
    </lineage>
</organism>
<dbReference type="SUPFAM" id="SSF53756">
    <property type="entry name" value="UDP-Glycosyltransferase/glycogen phosphorylase"/>
    <property type="match status" value="1"/>
</dbReference>
<dbReference type="InterPro" id="IPR002213">
    <property type="entry name" value="UDP_glucos_trans"/>
</dbReference>
<dbReference type="PANTHER" id="PTHR48045:SF30">
    <property type="entry name" value="UDP-GLYCOSYLTRANSFERASE 76H1-LIKE"/>
    <property type="match status" value="1"/>
</dbReference>
<protein>
    <submittedName>
        <fullName evidence="2">UDP-glucuronosyl/UDP-glucosyltransferase</fullName>
    </submittedName>
</protein>
<name>A0A2P5DC14_PARAD</name>
<keyword evidence="3" id="KW-1185">Reference proteome</keyword>
<dbReference type="AlphaFoldDB" id="A0A2P5DC14"/>
<accession>A0A2P5DC14</accession>
<dbReference type="GO" id="GO:0008194">
    <property type="term" value="F:UDP-glycosyltransferase activity"/>
    <property type="evidence" value="ECO:0007669"/>
    <property type="project" value="InterPro"/>
</dbReference>
<evidence type="ECO:0000313" key="2">
    <source>
        <dbReference type="EMBL" id="PON70835.1"/>
    </source>
</evidence>
<reference evidence="3" key="1">
    <citation type="submission" date="2016-06" db="EMBL/GenBank/DDBJ databases">
        <title>Parallel loss of symbiosis genes in relatives of nitrogen-fixing non-legume Parasponia.</title>
        <authorList>
            <person name="Van Velzen R."/>
            <person name="Holmer R."/>
            <person name="Bu F."/>
            <person name="Rutten L."/>
            <person name="Van Zeijl A."/>
            <person name="Liu W."/>
            <person name="Santuari L."/>
            <person name="Cao Q."/>
            <person name="Sharma T."/>
            <person name="Shen D."/>
            <person name="Roswanjaya Y."/>
            <person name="Wardhani T."/>
            <person name="Kalhor M.S."/>
            <person name="Jansen J."/>
            <person name="Van den Hoogen J."/>
            <person name="Gungor B."/>
            <person name="Hartog M."/>
            <person name="Hontelez J."/>
            <person name="Verver J."/>
            <person name="Yang W.-C."/>
            <person name="Schijlen E."/>
            <person name="Repin R."/>
            <person name="Schilthuizen M."/>
            <person name="Schranz E."/>
            <person name="Heidstra R."/>
            <person name="Miyata K."/>
            <person name="Fedorova E."/>
            <person name="Kohlen W."/>
            <person name="Bisseling T."/>
            <person name="Smit S."/>
            <person name="Geurts R."/>
        </authorList>
    </citation>
    <scope>NUCLEOTIDE SEQUENCE [LARGE SCALE GENOMIC DNA]</scope>
    <source>
        <strain evidence="3">cv. WU1-14</strain>
    </source>
</reference>
<dbReference type="Pfam" id="PF00201">
    <property type="entry name" value="UDPGT"/>
    <property type="match status" value="1"/>
</dbReference>
<dbReference type="OrthoDB" id="5835829at2759"/>
<dbReference type="EMBL" id="JXTB01000048">
    <property type="protein sequence ID" value="PON70835.1"/>
    <property type="molecule type" value="Genomic_DNA"/>
</dbReference>
<dbReference type="Proteomes" id="UP000237105">
    <property type="component" value="Unassembled WGS sequence"/>
</dbReference>
<dbReference type="STRING" id="3476.A0A2P5DC14"/>
<sequence>MESISEAVPMICQPYFGNQRVHARFLSQVWGVGIQWENNLVRGEVEGVIRRLMVNEQGEVIRQRAIKLKENVELGQSHLIILNA</sequence>
<dbReference type="PANTHER" id="PTHR48045">
    <property type="entry name" value="UDP-GLYCOSYLTRANSFERASE 72B1"/>
    <property type="match status" value="1"/>
</dbReference>
<gene>
    <name evidence="2" type="ORF">PanWU01x14_078610</name>
</gene>
<evidence type="ECO:0000313" key="3">
    <source>
        <dbReference type="Proteomes" id="UP000237105"/>
    </source>
</evidence>
<proteinExistence type="predicted"/>
<keyword evidence="1 2" id="KW-0808">Transferase</keyword>